<keyword evidence="5 11" id="KW-0545">Nucleotide biosynthesis</keyword>
<evidence type="ECO:0000256" key="4">
    <source>
        <dbReference type="ARBA" id="ARBA00022679"/>
    </source>
</evidence>
<dbReference type="EC" id="2.7.4.9" evidence="2 11"/>
<keyword evidence="6 11" id="KW-0547">Nucleotide-binding</keyword>
<comment type="similarity">
    <text evidence="1 11">Belongs to the thymidylate kinase family.</text>
</comment>
<dbReference type="NCBIfam" id="TIGR00041">
    <property type="entry name" value="DTMP_kinase"/>
    <property type="match status" value="1"/>
</dbReference>
<dbReference type="PROSITE" id="PS01331">
    <property type="entry name" value="THYMIDYLATE_KINASE"/>
    <property type="match status" value="1"/>
</dbReference>
<evidence type="ECO:0000256" key="2">
    <source>
        <dbReference type="ARBA" id="ARBA00012980"/>
    </source>
</evidence>
<dbReference type="PANTHER" id="PTHR10344">
    <property type="entry name" value="THYMIDYLATE KINASE"/>
    <property type="match status" value="1"/>
</dbReference>
<dbReference type="InterPro" id="IPR027417">
    <property type="entry name" value="P-loop_NTPase"/>
</dbReference>
<dbReference type="SUPFAM" id="SSF52540">
    <property type="entry name" value="P-loop containing nucleoside triphosphate hydrolases"/>
    <property type="match status" value="1"/>
</dbReference>
<evidence type="ECO:0000256" key="5">
    <source>
        <dbReference type="ARBA" id="ARBA00022727"/>
    </source>
</evidence>
<feature type="binding site" evidence="11">
    <location>
        <begin position="15"/>
        <end position="22"/>
    </location>
    <ligand>
        <name>ATP</name>
        <dbReference type="ChEBI" id="CHEBI:30616"/>
    </ligand>
</feature>
<dbReference type="Gene3D" id="3.40.50.300">
    <property type="entry name" value="P-loop containing nucleotide triphosphate hydrolases"/>
    <property type="match status" value="1"/>
</dbReference>
<comment type="function">
    <text evidence="11">Phosphorylation of dTMP to form dTDP in both de novo and salvage pathways of dTTP synthesis.</text>
</comment>
<dbReference type="RefSeq" id="WP_266106436.1">
    <property type="nucleotide sequence ID" value="NZ_JANIDW010000001.1"/>
</dbReference>
<gene>
    <name evidence="11 13" type="primary">tmk</name>
    <name evidence="13" type="ORF">NQF64_03195</name>
</gene>
<proteinExistence type="inferred from homology"/>
<evidence type="ECO:0000256" key="11">
    <source>
        <dbReference type="HAMAP-Rule" id="MF_00165"/>
    </source>
</evidence>
<name>A0ABT3W5B4_9PROT</name>
<dbReference type="Proteomes" id="UP001165648">
    <property type="component" value="Unassembled WGS sequence"/>
</dbReference>
<evidence type="ECO:0000256" key="1">
    <source>
        <dbReference type="ARBA" id="ARBA00009776"/>
    </source>
</evidence>
<dbReference type="PANTHER" id="PTHR10344:SF4">
    <property type="entry name" value="UMP-CMP KINASE 2, MITOCHONDRIAL"/>
    <property type="match status" value="1"/>
</dbReference>
<dbReference type="InterPro" id="IPR018094">
    <property type="entry name" value="Thymidylate_kinase"/>
</dbReference>
<dbReference type="EMBL" id="JANIDW010000001">
    <property type="protein sequence ID" value="MCX5614256.1"/>
    <property type="molecule type" value="Genomic_DNA"/>
</dbReference>
<comment type="catalytic activity">
    <reaction evidence="10 11">
        <text>dTMP + ATP = dTDP + ADP</text>
        <dbReference type="Rhea" id="RHEA:13517"/>
        <dbReference type="ChEBI" id="CHEBI:30616"/>
        <dbReference type="ChEBI" id="CHEBI:58369"/>
        <dbReference type="ChEBI" id="CHEBI:63528"/>
        <dbReference type="ChEBI" id="CHEBI:456216"/>
        <dbReference type="EC" id="2.7.4.9"/>
    </reaction>
</comment>
<dbReference type="HAMAP" id="MF_00165">
    <property type="entry name" value="Thymidylate_kinase"/>
    <property type="match status" value="1"/>
</dbReference>
<keyword evidence="4 11" id="KW-0808">Transferase</keyword>
<evidence type="ECO:0000256" key="6">
    <source>
        <dbReference type="ARBA" id="ARBA00022741"/>
    </source>
</evidence>
<organism evidence="13 14">
    <name type="scientific">Bombella saccharophila</name>
    <dbReference type="NCBI Taxonomy" id="2967338"/>
    <lineage>
        <taxon>Bacteria</taxon>
        <taxon>Pseudomonadati</taxon>
        <taxon>Pseudomonadota</taxon>
        <taxon>Alphaproteobacteria</taxon>
        <taxon>Acetobacterales</taxon>
        <taxon>Acetobacteraceae</taxon>
        <taxon>Bombella</taxon>
    </lineage>
</organism>
<sequence>MHRSEHPGIFITLEGGEGGGKTTQSHLLSERLRADGWRVYQTREPGGTPAAEALRNLLLFGEAEFCWQAEIMAHMAARADHLAKVIHPALAEGQIVVCDRYHDSTWAYQGYGIGQKKPEVLAFINALRQLVGGEPDLTLWLDLPCEVAHKRIAQRGGKLDRYEGQQVAFHERVREGFQAMAERDLERIIRVDAEPSEVEVQARLYEVVTQYLAQKRGAS</sequence>
<evidence type="ECO:0000313" key="13">
    <source>
        <dbReference type="EMBL" id="MCX5614256.1"/>
    </source>
</evidence>
<evidence type="ECO:0000313" key="14">
    <source>
        <dbReference type="Proteomes" id="UP001165648"/>
    </source>
</evidence>
<dbReference type="InterPro" id="IPR018095">
    <property type="entry name" value="Thymidylate_kin_CS"/>
</dbReference>
<comment type="caution">
    <text evidence="13">The sequence shown here is derived from an EMBL/GenBank/DDBJ whole genome shotgun (WGS) entry which is preliminary data.</text>
</comment>
<feature type="domain" description="Thymidylate kinase-like" evidence="12">
    <location>
        <begin position="13"/>
        <end position="202"/>
    </location>
</feature>
<evidence type="ECO:0000256" key="10">
    <source>
        <dbReference type="ARBA" id="ARBA00048743"/>
    </source>
</evidence>
<keyword evidence="7 11" id="KW-0418">Kinase</keyword>
<reference evidence="13 14" key="1">
    <citation type="submission" date="2022-07" db="EMBL/GenBank/DDBJ databases">
        <title>Bombella genomes.</title>
        <authorList>
            <person name="Harer L."/>
            <person name="Styblova S."/>
            <person name="Ehrmann M."/>
        </authorList>
    </citation>
    <scope>NUCLEOTIDE SEQUENCE [LARGE SCALE GENOMIC DNA]</scope>
    <source>
        <strain evidence="13 14">TMW 2.2558</strain>
    </source>
</reference>
<evidence type="ECO:0000259" key="12">
    <source>
        <dbReference type="Pfam" id="PF02223"/>
    </source>
</evidence>
<dbReference type="CDD" id="cd01672">
    <property type="entry name" value="TMPK"/>
    <property type="match status" value="1"/>
</dbReference>
<evidence type="ECO:0000256" key="7">
    <source>
        <dbReference type="ARBA" id="ARBA00022777"/>
    </source>
</evidence>
<protein>
    <recommendedName>
        <fullName evidence="3 11">Thymidylate kinase</fullName>
        <ecNumber evidence="2 11">2.7.4.9</ecNumber>
    </recommendedName>
    <alternativeName>
        <fullName evidence="9 11">dTMP kinase</fullName>
    </alternativeName>
</protein>
<evidence type="ECO:0000256" key="8">
    <source>
        <dbReference type="ARBA" id="ARBA00022840"/>
    </source>
</evidence>
<accession>A0ABT3W5B4</accession>
<dbReference type="Pfam" id="PF02223">
    <property type="entry name" value="Thymidylate_kin"/>
    <property type="match status" value="1"/>
</dbReference>
<evidence type="ECO:0000256" key="3">
    <source>
        <dbReference type="ARBA" id="ARBA00017144"/>
    </source>
</evidence>
<keyword evidence="8 11" id="KW-0067">ATP-binding</keyword>
<dbReference type="GO" id="GO:0004798">
    <property type="term" value="F:dTMP kinase activity"/>
    <property type="evidence" value="ECO:0007669"/>
    <property type="project" value="UniProtKB-EC"/>
</dbReference>
<dbReference type="InterPro" id="IPR039430">
    <property type="entry name" value="Thymidylate_kin-like_dom"/>
</dbReference>
<evidence type="ECO:0000256" key="9">
    <source>
        <dbReference type="ARBA" id="ARBA00029962"/>
    </source>
</evidence>
<keyword evidence="14" id="KW-1185">Reference proteome</keyword>